<dbReference type="AlphaFoldDB" id="A0A5B9QGJ1"/>
<evidence type="ECO:0000259" key="1">
    <source>
        <dbReference type="SMART" id="SM00849"/>
    </source>
</evidence>
<dbReference type="Proteomes" id="UP000323917">
    <property type="component" value="Chromosome"/>
</dbReference>
<dbReference type="PANTHER" id="PTHR23131">
    <property type="entry name" value="ENDORIBONUCLEASE LACTB2"/>
    <property type="match status" value="1"/>
</dbReference>
<dbReference type="RefSeq" id="WP_148075312.1">
    <property type="nucleotide sequence ID" value="NZ_CP042913.1"/>
</dbReference>
<keyword evidence="3" id="KW-1185">Reference proteome</keyword>
<accession>A0A5B9QGJ1</accession>
<sequence length="260" mass="29123">MIERTPLFPHVIELNHQAHRRISCCVYLVYDESDWLLLDIGYEDAVDECIELIRQLDFPFSKCQTLVASHADVDHIQGLSKAKQILKTTVTAHPLSAKHLESGDKLATFAEIAAQDIHMAMPAVEVEHQVNDGDKIKLGNLELEVWHTPGHTDGQLSLRLDNLLLSGDNLFRDGCVGAIDAHHGSSITDFIASLTRIRESDVEWLLPSHGPAFRKENAMIDKTIARLEGYLHMADFGTCALDWPLMDEWEKELVAGKQPS</sequence>
<dbReference type="InterPro" id="IPR001279">
    <property type="entry name" value="Metallo-B-lactamas"/>
</dbReference>
<name>A0A5B9QGJ1_9BACT</name>
<protein>
    <submittedName>
        <fullName evidence="2">Hydroxyacylglutathione hydrolase</fullName>
    </submittedName>
</protein>
<dbReference type="PANTHER" id="PTHR23131:SF0">
    <property type="entry name" value="ENDORIBONUCLEASE LACTB2"/>
    <property type="match status" value="1"/>
</dbReference>
<proteinExistence type="predicted"/>
<dbReference type="GO" id="GO:0016787">
    <property type="term" value="F:hydrolase activity"/>
    <property type="evidence" value="ECO:0007669"/>
    <property type="project" value="UniProtKB-KW"/>
</dbReference>
<evidence type="ECO:0000313" key="2">
    <source>
        <dbReference type="EMBL" id="QEG37029.1"/>
    </source>
</evidence>
<dbReference type="KEGG" id="bgok:Pr1d_43690"/>
<dbReference type="Pfam" id="PF00753">
    <property type="entry name" value="Lactamase_B"/>
    <property type="match status" value="1"/>
</dbReference>
<dbReference type="InterPro" id="IPR050662">
    <property type="entry name" value="Sec-metab_biosynth-thioest"/>
</dbReference>
<dbReference type="SMART" id="SM00849">
    <property type="entry name" value="Lactamase_B"/>
    <property type="match status" value="1"/>
</dbReference>
<feature type="domain" description="Metallo-beta-lactamase" evidence="1">
    <location>
        <begin position="23"/>
        <end position="209"/>
    </location>
</feature>
<dbReference type="EMBL" id="CP042913">
    <property type="protein sequence ID" value="QEG37029.1"/>
    <property type="molecule type" value="Genomic_DNA"/>
</dbReference>
<dbReference type="Gene3D" id="3.60.15.10">
    <property type="entry name" value="Ribonuclease Z/Hydroxyacylglutathione hydrolase-like"/>
    <property type="match status" value="1"/>
</dbReference>
<keyword evidence="2" id="KW-0378">Hydrolase</keyword>
<gene>
    <name evidence="2" type="ORF">Pr1d_43690</name>
</gene>
<dbReference type="OrthoDB" id="9761531at2"/>
<organism evidence="2 3">
    <name type="scientific">Bythopirellula goksoeyrii</name>
    <dbReference type="NCBI Taxonomy" id="1400387"/>
    <lineage>
        <taxon>Bacteria</taxon>
        <taxon>Pseudomonadati</taxon>
        <taxon>Planctomycetota</taxon>
        <taxon>Planctomycetia</taxon>
        <taxon>Pirellulales</taxon>
        <taxon>Lacipirellulaceae</taxon>
        <taxon>Bythopirellula</taxon>
    </lineage>
</organism>
<dbReference type="SUPFAM" id="SSF56281">
    <property type="entry name" value="Metallo-hydrolase/oxidoreductase"/>
    <property type="match status" value="1"/>
</dbReference>
<evidence type="ECO:0000313" key="3">
    <source>
        <dbReference type="Proteomes" id="UP000323917"/>
    </source>
</evidence>
<reference evidence="2 3" key="1">
    <citation type="submission" date="2019-08" db="EMBL/GenBank/DDBJ databases">
        <title>Deep-cultivation of Planctomycetes and their phenomic and genomic characterization uncovers novel biology.</title>
        <authorList>
            <person name="Wiegand S."/>
            <person name="Jogler M."/>
            <person name="Boedeker C."/>
            <person name="Pinto D."/>
            <person name="Vollmers J."/>
            <person name="Rivas-Marin E."/>
            <person name="Kohn T."/>
            <person name="Peeters S.H."/>
            <person name="Heuer A."/>
            <person name="Rast P."/>
            <person name="Oberbeckmann S."/>
            <person name="Bunk B."/>
            <person name="Jeske O."/>
            <person name="Meyerdierks A."/>
            <person name="Storesund J.E."/>
            <person name="Kallscheuer N."/>
            <person name="Luecker S."/>
            <person name="Lage O.M."/>
            <person name="Pohl T."/>
            <person name="Merkel B.J."/>
            <person name="Hornburger P."/>
            <person name="Mueller R.-W."/>
            <person name="Bruemmer F."/>
            <person name="Labrenz M."/>
            <person name="Spormann A.M."/>
            <person name="Op den Camp H."/>
            <person name="Overmann J."/>
            <person name="Amann R."/>
            <person name="Jetten M.S.M."/>
            <person name="Mascher T."/>
            <person name="Medema M.H."/>
            <person name="Devos D.P."/>
            <person name="Kaster A.-K."/>
            <person name="Ovreas L."/>
            <person name="Rohde M."/>
            <person name="Galperin M.Y."/>
            <person name="Jogler C."/>
        </authorList>
    </citation>
    <scope>NUCLEOTIDE SEQUENCE [LARGE SCALE GENOMIC DNA]</scope>
    <source>
        <strain evidence="2 3">Pr1d</strain>
    </source>
</reference>
<dbReference type="InterPro" id="IPR036866">
    <property type="entry name" value="RibonucZ/Hydroxyglut_hydro"/>
</dbReference>